<protein>
    <submittedName>
        <fullName evidence="1">Uncharacterized protein</fullName>
    </submittedName>
</protein>
<proteinExistence type="predicted"/>
<sequence>MLNCDHLNIKYTESNYYEKMENIKKEKKNTSYKDFTFVALVTSILHQRRDRQFHARTSIRSLIYPP</sequence>
<dbReference type="Proteomes" id="UP001430953">
    <property type="component" value="Unassembled WGS sequence"/>
</dbReference>
<keyword evidence="2" id="KW-1185">Reference proteome</keyword>
<comment type="caution">
    <text evidence="1">The sequence shown here is derived from an EMBL/GenBank/DDBJ whole genome shotgun (WGS) entry which is preliminary data.</text>
</comment>
<evidence type="ECO:0000313" key="2">
    <source>
        <dbReference type="Proteomes" id="UP001430953"/>
    </source>
</evidence>
<reference evidence="1 2" key="1">
    <citation type="submission" date="2023-03" db="EMBL/GenBank/DDBJ databases">
        <title>High recombination rates correlate with genetic variation in Cardiocondyla obscurior ants.</title>
        <authorList>
            <person name="Errbii M."/>
        </authorList>
    </citation>
    <scope>NUCLEOTIDE SEQUENCE [LARGE SCALE GENOMIC DNA]</scope>
    <source>
        <strain evidence="1">Alpha-2009</strain>
        <tissue evidence="1">Whole body</tissue>
    </source>
</reference>
<dbReference type="AlphaFoldDB" id="A0AAW2FXA3"/>
<evidence type="ECO:0000313" key="1">
    <source>
        <dbReference type="EMBL" id="KAL0118590.1"/>
    </source>
</evidence>
<gene>
    <name evidence="1" type="ORF">PUN28_009335</name>
</gene>
<organism evidence="1 2">
    <name type="scientific">Cardiocondyla obscurior</name>
    <dbReference type="NCBI Taxonomy" id="286306"/>
    <lineage>
        <taxon>Eukaryota</taxon>
        <taxon>Metazoa</taxon>
        <taxon>Ecdysozoa</taxon>
        <taxon>Arthropoda</taxon>
        <taxon>Hexapoda</taxon>
        <taxon>Insecta</taxon>
        <taxon>Pterygota</taxon>
        <taxon>Neoptera</taxon>
        <taxon>Endopterygota</taxon>
        <taxon>Hymenoptera</taxon>
        <taxon>Apocrita</taxon>
        <taxon>Aculeata</taxon>
        <taxon>Formicoidea</taxon>
        <taxon>Formicidae</taxon>
        <taxon>Myrmicinae</taxon>
        <taxon>Cardiocondyla</taxon>
    </lineage>
</organism>
<accession>A0AAW2FXA3</accession>
<name>A0AAW2FXA3_9HYME</name>
<dbReference type="EMBL" id="JADYXP020000008">
    <property type="protein sequence ID" value="KAL0118590.1"/>
    <property type="molecule type" value="Genomic_DNA"/>
</dbReference>